<keyword evidence="3" id="KW-0966">Cell projection</keyword>
<feature type="region of interest" description="Disordered" evidence="1">
    <location>
        <begin position="172"/>
        <end position="207"/>
    </location>
</feature>
<feature type="compositionally biased region" description="Basic and acidic residues" evidence="1">
    <location>
        <begin position="33"/>
        <end position="44"/>
    </location>
</feature>
<sequence length="285" mass="30403">MANYGPPGPGPQPWHEPQPGEWYGHGRPPDAPPPHDPDQTREFGRPYGDQSHGRAPGQNYGYGQDPGSGQDHGYSRDHGGGQRYGPGESYDSAGHGGGWYGTTDPGHLPQAPDTWERSAHQHDAETGYAGTPAPPPPRRRGRMLVVLAAGLVLMLGGATAFYLLGRDGEAPTPVAAPTEEGAPAPDAQDDETTPDDPAAASSADPRFVQAGQCVRNDSGAGGKPRLLLSECAPRSYEVLRRIDGKTSGERDAEEKCAAVDGYTNWYFYDSELDSLDFVLCLKQRG</sequence>
<comment type="caution">
    <text evidence="3">The sequence shown here is derived from an EMBL/GenBank/DDBJ whole genome shotgun (WGS) entry which is preliminary data.</text>
</comment>
<gene>
    <name evidence="3" type="ORF">ENC19_20925</name>
</gene>
<feature type="compositionally biased region" description="Pro residues" evidence="1">
    <location>
        <begin position="1"/>
        <end position="16"/>
    </location>
</feature>
<accession>A0A6M1L9G6</accession>
<protein>
    <submittedName>
        <fullName evidence="3">Flagellar basal body protein FliL</fullName>
    </submittedName>
</protein>
<organism evidence="3 4">
    <name type="scientific">Verrucosispora sioxanthis</name>
    <dbReference type="NCBI Taxonomy" id="2499994"/>
    <lineage>
        <taxon>Bacteria</taxon>
        <taxon>Bacillati</taxon>
        <taxon>Actinomycetota</taxon>
        <taxon>Actinomycetes</taxon>
        <taxon>Micromonosporales</taxon>
        <taxon>Micromonosporaceae</taxon>
        <taxon>Micromonospora</taxon>
    </lineage>
</organism>
<keyword evidence="3" id="KW-0282">Flagellum</keyword>
<feature type="transmembrane region" description="Helical" evidence="2">
    <location>
        <begin position="144"/>
        <end position="164"/>
    </location>
</feature>
<reference evidence="3 4" key="1">
    <citation type="submission" date="2020-02" db="EMBL/GenBank/DDBJ databases">
        <title>Draft Genome Sequence of Verrucosispora sp. Strain CWR15, Isolated from Gulf of Mexico Sponge.</title>
        <authorList>
            <person name="Kennedy S.J."/>
            <person name="Cella E."/>
            <person name="Azarian T."/>
            <person name="Baker B.J."/>
            <person name="Shaw L.N."/>
        </authorList>
    </citation>
    <scope>NUCLEOTIDE SEQUENCE [LARGE SCALE GENOMIC DNA]</scope>
    <source>
        <strain evidence="3 4">CWR15</strain>
    </source>
</reference>
<evidence type="ECO:0000313" key="4">
    <source>
        <dbReference type="Proteomes" id="UP000478148"/>
    </source>
</evidence>
<feature type="compositionally biased region" description="Basic and acidic residues" evidence="1">
    <location>
        <begin position="114"/>
        <end position="125"/>
    </location>
</feature>
<keyword evidence="2" id="KW-1133">Transmembrane helix</keyword>
<dbReference type="EMBL" id="SAIY01000007">
    <property type="protein sequence ID" value="NGM14935.1"/>
    <property type="molecule type" value="Genomic_DNA"/>
</dbReference>
<feature type="region of interest" description="Disordered" evidence="1">
    <location>
        <begin position="1"/>
        <end position="138"/>
    </location>
</feature>
<dbReference type="Proteomes" id="UP000478148">
    <property type="component" value="Unassembled WGS sequence"/>
</dbReference>
<keyword evidence="3" id="KW-0969">Cilium</keyword>
<keyword evidence="2" id="KW-0472">Membrane</keyword>
<feature type="compositionally biased region" description="Low complexity" evidence="1">
    <location>
        <begin position="195"/>
        <end position="205"/>
    </location>
</feature>
<evidence type="ECO:0000313" key="3">
    <source>
        <dbReference type="EMBL" id="NGM14935.1"/>
    </source>
</evidence>
<evidence type="ECO:0000256" key="1">
    <source>
        <dbReference type="SAM" id="MobiDB-lite"/>
    </source>
</evidence>
<proteinExistence type="predicted"/>
<name>A0A6M1L9G6_9ACTN</name>
<keyword evidence="4" id="KW-1185">Reference proteome</keyword>
<evidence type="ECO:0000256" key="2">
    <source>
        <dbReference type="SAM" id="Phobius"/>
    </source>
</evidence>
<dbReference type="AlphaFoldDB" id="A0A6M1L9G6"/>
<keyword evidence="2" id="KW-0812">Transmembrane</keyword>